<dbReference type="InterPro" id="IPR027417">
    <property type="entry name" value="P-loop_NTPase"/>
</dbReference>
<dbReference type="SUPFAM" id="SSF75553">
    <property type="entry name" value="Smc hinge domain"/>
    <property type="match status" value="1"/>
</dbReference>
<feature type="compositionally biased region" description="Basic and acidic residues" evidence="10">
    <location>
        <begin position="327"/>
        <end position="346"/>
    </location>
</feature>
<keyword evidence="6 8" id="KW-0539">Nucleus</keyword>
<feature type="region of interest" description="Disordered" evidence="10">
    <location>
        <begin position="900"/>
        <end position="935"/>
    </location>
</feature>
<evidence type="ECO:0000313" key="12">
    <source>
        <dbReference type="EMBL" id="CAE8609390.1"/>
    </source>
</evidence>
<dbReference type="PANTHER" id="PTHR43977">
    <property type="entry name" value="STRUCTURAL MAINTENANCE OF CHROMOSOMES PROTEIN 3"/>
    <property type="match status" value="1"/>
</dbReference>
<dbReference type="CDD" id="cd03272">
    <property type="entry name" value="ABC_SMC3_euk"/>
    <property type="match status" value="1"/>
</dbReference>
<dbReference type="Pfam" id="PF06470">
    <property type="entry name" value="SMC_hinge"/>
    <property type="match status" value="1"/>
</dbReference>
<evidence type="ECO:0000256" key="4">
    <source>
        <dbReference type="ARBA" id="ARBA00022776"/>
    </source>
</evidence>
<feature type="domain" description="SMC hinge" evidence="11">
    <location>
        <begin position="584"/>
        <end position="696"/>
    </location>
</feature>
<dbReference type="GO" id="GO:0051276">
    <property type="term" value="P:chromosome organization"/>
    <property type="evidence" value="ECO:0007669"/>
    <property type="project" value="InterPro"/>
</dbReference>
<dbReference type="Pfam" id="PF02463">
    <property type="entry name" value="SMC_N"/>
    <property type="match status" value="1"/>
</dbReference>
<keyword evidence="13" id="KW-1185">Reference proteome</keyword>
<dbReference type="GO" id="GO:0005694">
    <property type="term" value="C:chromosome"/>
    <property type="evidence" value="ECO:0007669"/>
    <property type="project" value="InterPro"/>
</dbReference>
<dbReference type="InterPro" id="IPR010935">
    <property type="entry name" value="SMC_hinge"/>
</dbReference>
<dbReference type="OMA" id="GQKTVCA"/>
<evidence type="ECO:0000256" key="7">
    <source>
        <dbReference type="ARBA" id="ARBA00023306"/>
    </source>
</evidence>
<feature type="compositionally biased region" description="Basic and acidic residues" evidence="10">
    <location>
        <begin position="469"/>
        <end position="489"/>
    </location>
</feature>
<dbReference type="AlphaFoldDB" id="A0A813F843"/>
<evidence type="ECO:0000259" key="11">
    <source>
        <dbReference type="SMART" id="SM00968"/>
    </source>
</evidence>
<accession>A0A813F843</accession>
<feature type="compositionally biased region" description="Basic and acidic residues" evidence="10">
    <location>
        <begin position="372"/>
        <end position="393"/>
    </location>
</feature>
<dbReference type="Proteomes" id="UP000654075">
    <property type="component" value="Unassembled WGS sequence"/>
</dbReference>
<evidence type="ECO:0000256" key="10">
    <source>
        <dbReference type="SAM" id="MobiDB-lite"/>
    </source>
</evidence>
<dbReference type="EMBL" id="CAJNNV010024298">
    <property type="protein sequence ID" value="CAE8609390.1"/>
    <property type="molecule type" value="Genomic_DNA"/>
</dbReference>
<keyword evidence="3" id="KW-0132">Cell division</keyword>
<dbReference type="GO" id="GO:0051301">
    <property type="term" value="P:cell division"/>
    <property type="evidence" value="ECO:0007669"/>
    <property type="project" value="UniProtKB-KW"/>
</dbReference>
<dbReference type="Gene3D" id="3.30.70.1620">
    <property type="match status" value="1"/>
</dbReference>
<dbReference type="GO" id="GO:0005524">
    <property type="term" value="F:ATP binding"/>
    <property type="evidence" value="ECO:0007669"/>
    <property type="project" value="InterPro"/>
</dbReference>
<dbReference type="InterPro" id="IPR036277">
    <property type="entry name" value="SMC_hinge_sf"/>
</dbReference>
<name>A0A813F843_POLGL</name>
<feature type="region of interest" description="Disordered" evidence="10">
    <location>
        <begin position="367"/>
        <end position="393"/>
    </location>
</feature>
<feature type="coiled-coil region" evidence="9">
    <location>
        <begin position="247"/>
        <end position="320"/>
    </location>
</feature>
<evidence type="ECO:0000256" key="6">
    <source>
        <dbReference type="ARBA" id="ARBA00023242"/>
    </source>
</evidence>
<feature type="region of interest" description="Disordered" evidence="10">
    <location>
        <begin position="465"/>
        <end position="504"/>
    </location>
</feature>
<comment type="caution">
    <text evidence="12">The sequence shown here is derived from an EMBL/GenBank/DDBJ whole genome shotgun (WGS) entry which is preliminary data.</text>
</comment>
<feature type="coiled-coil region" evidence="9">
    <location>
        <begin position="1243"/>
        <end position="1270"/>
    </location>
</feature>
<keyword evidence="4" id="KW-0498">Mitosis</keyword>
<reference evidence="12" key="1">
    <citation type="submission" date="2021-02" db="EMBL/GenBank/DDBJ databases">
        <authorList>
            <person name="Dougan E. K."/>
            <person name="Rhodes N."/>
            <person name="Thang M."/>
            <person name="Chan C."/>
        </authorList>
    </citation>
    <scope>NUCLEOTIDE SEQUENCE</scope>
</reference>
<dbReference type="SMART" id="SM00968">
    <property type="entry name" value="SMC_hinge"/>
    <property type="match status" value="1"/>
</dbReference>
<dbReference type="InterPro" id="IPR003395">
    <property type="entry name" value="RecF/RecN/SMC_N"/>
</dbReference>
<dbReference type="GO" id="GO:0005634">
    <property type="term" value="C:nucleus"/>
    <property type="evidence" value="ECO:0007669"/>
    <property type="project" value="UniProtKB-SubCell"/>
</dbReference>
<dbReference type="InterPro" id="IPR024704">
    <property type="entry name" value="SMC"/>
</dbReference>
<organism evidence="12 13">
    <name type="scientific">Polarella glacialis</name>
    <name type="common">Dinoflagellate</name>
    <dbReference type="NCBI Taxonomy" id="89957"/>
    <lineage>
        <taxon>Eukaryota</taxon>
        <taxon>Sar</taxon>
        <taxon>Alveolata</taxon>
        <taxon>Dinophyceae</taxon>
        <taxon>Suessiales</taxon>
        <taxon>Suessiaceae</taxon>
        <taxon>Polarella</taxon>
    </lineage>
</organism>
<dbReference type="GO" id="GO:0016887">
    <property type="term" value="F:ATP hydrolysis activity"/>
    <property type="evidence" value="ECO:0007669"/>
    <property type="project" value="InterPro"/>
</dbReference>
<feature type="region of interest" description="Disordered" evidence="10">
    <location>
        <begin position="320"/>
        <end position="353"/>
    </location>
</feature>
<evidence type="ECO:0000256" key="2">
    <source>
        <dbReference type="ARBA" id="ARBA00005917"/>
    </source>
</evidence>
<gene>
    <name evidence="12" type="ORF">PGLA1383_LOCUS27217</name>
</gene>
<protein>
    <recommendedName>
        <fullName evidence="8">Structural maintenance of chromosomes protein</fullName>
    </recommendedName>
</protein>
<evidence type="ECO:0000256" key="9">
    <source>
        <dbReference type="SAM" id="Coils"/>
    </source>
</evidence>
<evidence type="ECO:0000256" key="5">
    <source>
        <dbReference type="ARBA" id="ARBA00023054"/>
    </source>
</evidence>
<comment type="subcellular location">
    <subcellularLocation>
        <location evidence="1 8">Nucleus</location>
    </subcellularLocation>
</comment>
<evidence type="ECO:0000256" key="8">
    <source>
        <dbReference type="PIRNR" id="PIRNR005719"/>
    </source>
</evidence>
<keyword evidence="5 9" id="KW-0175">Coiled coil</keyword>
<evidence type="ECO:0000256" key="3">
    <source>
        <dbReference type="ARBA" id="ARBA00022618"/>
    </source>
</evidence>
<evidence type="ECO:0000313" key="13">
    <source>
        <dbReference type="Proteomes" id="UP000654075"/>
    </source>
</evidence>
<feature type="compositionally biased region" description="Basic and acidic residues" evidence="10">
    <location>
        <begin position="908"/>
        <end position="930"/>
    </location>
</feature>
<feature type="coiled-coil region" evidence="9">
    <location>
        <begin position="736"/>
        <end position="805"/>
    </location>
</feature>
<dbReference type="OrthoDB" id="431497at2759"/>
<dbReference type="SUPFAM" id="SSF52540">
    <property type="entry name" value="P-loop containing nucleoside triphosphate hydrolases"/>
    <property type="match status" value="1"/>
</dbReference>
<dbReference type="PIRSF" id="PIRSF005719">
    <property type="entry name" value="SMC"/>
    <property type="match status" value="1"/>
</dbReference>
<proteinExistence type="inferred from homology"/>
<dbReference type="Gene3D" id="1.20.1060.20">
    <property type="match status" value="1"/>
</dbReference>
<dbReference type="InterPro" id="IPR041741">
    <property type="entry name" value="SMC3_ABC_euk"/>
</dbReference>
<comment type="similarity">
    <text evidence="2">Belongs to the SMC family. SMC3 subfamily.</text>
</comment>
<dbReference type="Gene3D" id="3.40.50.300">
    <property type="entry name" value="P-loop containing nucleotide triphosphate hydrolases"/>
    <property type="match status" value="2"/>
</dbReference>
<sequence length="1270" mass="141044">MPFCSKPQPENLRQTLCPPIPRRFLTASCRGGRGTHQQQAAPAYPKWPDLPLTPTHAAATMHIKQVIIRGFKTYKEQTTLDEDFSPGTNVVVGFNGSGKSNFFQAILFVLSDQYSSLRAETRKSLLHEGAGQAVLTAYVEVILDNSDRRIPVESDSVSIRRLIGVKKDDWLLDGKHATKAEIFGLLEGAGFAKTSPYYVVQQGKVSELTMMTDVQRLGLLKDISGAGVYDDRRAESVKIMEDTALRRTRTEGLISEIEQKLAALEDEQRELRECERLESRRRTLEYALADREWRSAQDRIEELGARRDEASGKLVELQSQVGSVRQRTAEAEADSERHEEARRGAAERVAGLEGERDRKYEALAKATLQAEEESRRQREGEDQGAERLSELGRTRQEVAAAAQALEAARPEVEAAAVQVRGLEQRRQVAATEREQLLARQGRGQQFNSLEARNQALDVEIQARSSKLNEASRKLADCGEREQKKEDARTHATGAASKGRQSLATSEQRLGELGRAVRRLGEKLDAGAERLRLLHQDRGRAVRDVERLRQEALAGQHRLESTMPRASRQAVGAVMRWAEEQGLQERIRGPLLSHIEVAATFRTAVESFAGMSLFNLLAMDDEVAAEAVKLVRTRKLGAVVVTPLSQLSLKNFEFPQMEGVKALVEVVKCPDWAKPAVQQVFGRAVVCRSMELCEEVVKRYGIDAITLDGDRVSRKGVVTGGFHDPQRFVRVSLAEAIRGAHNKVREANERVQQFEAQIAQEAEQVDALHVERRSRQDERDKVRVEMQRLTEQVQSAEDATSRSARELSDLREWRHRMEVLIGECEASIAAKKTERASKSLSGLPAAAEGRLRNLTAELQELQARQEAAQLAFQGLRSELEEKEAQLESSLRPRLHALELQAASSSQDDALERAEEAAQGRARLEREHREAADGATAAAAELQQLAGSCKRSQAQREELSAEDARVQEQAAHASVRVDQLNAELTSQSQKKAEVDAKLQGLAAAPAEVEQCRQLAKPQLVRELAEANRALQAFHHVNRKAVEQYENFSEQLVDLRRRLEEIDGGESSIAEALQRIDAQKEEAVLQTLRRVNGHFQQTFVEMVPGGMGKLRVIRRADGDVEMSGDATSQEAAGLGDILGVRIEVSFTGQAQSFLSMGQLSGGQKTVVALSLIFAIQRLEPAPFYLLDEVDAALDASYRSALANLVAKTAKTSQVVLTTFRPEALEKADRCYRVYQQNRASRIDAVSREQAQEVLREQDRLAEAEAEAAALTAS</sequence>
<keyword evidence="7" id="KW-0131">Cell cycle</keyword>
<evidence type="ECO:0000256" key="1">
    <source>
        <dbReference type="ARBA" id="ARBA00004123"/>
    </source>
</evidence>